<reference evidence="1" key="1">
    <citation type="journal article" date="2021" name="Proc. Natl. Acad. Sci. U.S.A.">
        <title>A Catalog of Tens of Thousands of Viruses from Human Metagenomes Reveals Hidden Associations with Chronic Diseases.</title>
        <authorList>
            <person name="Tisza M.J."/>
            <person name="Buck C.B."/>
        </authorList>
    </citation>
    <scope>NUCLEOTIDE SEQUENCE</scope>
    <source>
        <strain evidence="1">CtuOq1</strain>
    </source>
</reference>
<name>A0A8S5UZ52_9CAUD</name>
<dbReference type="EMBL" id="BK016171">
    <property type="protein sequence ID" value="DAF99773.1"/>
    <property type="molecule type" value="Genomic_DNA"/>
</dbReference>
<accession>A0A8S5UZ52</accession>
<sequence>MDLIKGHASEKKYKLSHLKLYRQKWRTYPDYY</sequence>
<protein>
    <submittedName>
        <fullName evidence="1">Uncharacterized protein</fullName>
    </submittedName>
</protein>
<proteinExistence type="predicted"/>
<organism evidence="1">
    <name type="scientific">Siphoviridae sp. ctuOq1</name>
    <dbReference type="NCBI Taxonomy" id="2825713"/>
    <lineage>
        <taxon>Viruses</taxon>
        <taxon>Duplodnaviria</taxon>
        <taxon>Heunggongvirae</taxon>
        <taxon>Uroviricota</taxon>
        <taxon>Caudoviricetes</taxon>
    </lineage>
</organism>
<evidence type="ECO:0000313" key="1">
    <source>
        <dbReference type="EMBL" id="DAF99773.1"/>
    </source>
</evidence>